<dbReference type="Pfam" id="PF04994">
    <property type="entry name" value="TfoX_C"/>
    <property type="match status" value="1"/>
</dbReference>
<dbReference type="InterPro" id="IPR007077">
    <property type="entry name" value="TfoX_C"/>
</dbReference>
<evidence type="ECO:0000313" key="3">
    <source>
        <dbReference type="Proteomes" id="UP000193963"/>
    </source>
</evidence>
<name>A0A1X6YLR3_9RHOB</name>
<gene>
    <name evidence="2" type="ORF">PSM7751_00815</name>
</gene>
<dbReference type="RefSeq" id="WP_085886736.1">
    <property type="nucleotide sequence ID" value="NZ_FWFN01000002.1"/>
</dbReference>
<evidence type="ECO:0000313" key="2">
    <source>
        <dbReference type="EMBL" id="SLN24237.1"/>
    </source>
</evidence>
<accession>A0A1X6YLR3</accession>
<organism evidence="2 3">
    <name type="scientific">Pseudooceanicola marinus</name>
    <dbReference type="NCBI Taxonomy" id="396013"/>
    <lineage>
        <taxon>Bacteria</taxon>
        <taxon>Pseudomonadati</taxon>
        <taxon>Pseudomonadota</taxon>
        <taxon>Alphaproteobacteria</taxon>
        <taxon>Rhodobacterales</taxon>
        <taxon>Paracoccaceae</taxon>
        <taxon>Pseudooceanicola</taxon>
    </lineage>
</organism>
<protein>
    <recommendedName>
        <fullName evidence="1">TfoX C-terminal domain-containing protein</fullName>
    </recommendedName>
</protein>
<dbReference type="Gene3D" id="1.10.150.20">
    <property type="entry name" value="5' to 3' exonuclease, C-terminal subdomain"/>
    <property type="match status" value="1"/>
</dbReference>
<reference evidence="2 3" key="1">
    <citation type="submission" date="2017-03" db="EMBL/GenBank/DDBJ databases">
        <authorList>
            <person name="Afonso C.L."/>
            <person name="Miller P.J."/>
            <person name="Scott M.A."/>
            <person name="Spackman E."/>
            <person name="Goraichik I."/>
            <person name="Dimitrov K.M."/>
            <person name="Suarez D.L."/>
            <person name="Swayne D.E."/>
        </authorList>
    </citation>
    <scope>NUCLEOTIDE SEQUENCE [LARGE SCALE GENOMIC DNA]</scope>
    <source>
        <strain evidence="2 3">CECT 7751</strain>
    </source>
</reference>
<dbReference type="Proteomes" id="UP000193963">
    <property type="component" value="Unassembled WGS sequence"/>
</dbReference>
<dbReference type="AlphaFoldDB" id="A0A1X6YLR3"/>
<evidence type="ECO:0000259" key="1">
    <source>
        <dbReference type="Pfam" id="PF04994"/>
    </source>
</evidence>
<sequence length="115" mass="12275">MSTPIRSIRNLGPAMETAFGRAGITSAEALREAGADAAYLAALRAGMTAHFAAYLSLVMGLQGRPWQDARGAEKDALRARYEAVRARLEDPAEGEGAQALPAGLRRFMSEIGLDR</sequence>
<dbReference type="OrthoDB" id="7861542at2"/>
<proteinExistence type="predicted"/>
<feature type="domain" description="TfoX C-terminal" evidence="1">
    <location>
        <begin position="3"/>
        <end position="80"/>
    </location>
</feature>
<keyword evidence="3" id="KW-1185">Reference proteome</keyword>
<dbReference type="EMBL" id="FWFN01000002">
    <property type="protein sequence ID" value="SLN24237.1"/>
    <property type="molecule type" value="Genomic_DNA"/>
</dbReference>